<dbReference type="Proteomes" id="UP000189883">
    <property type="component" value="Chromosome"/>
</dbReference>
<evidence type="ECO:0000313" key="1">
    <source>
        <dbReference type="EMBL" id="AQY21452.1"/>
    </source>
</evidence>
<dbReference type="AlphaFoldDB" id="A0A1A5H5S2"/>
<proteinExistence type="predicted"/>
<protein>
    <submittedName>
        <fullName evidence="1">Uncharacterized protein</fullName>
    </submittedName>
</protein>
<gene>
    <name evidence="1" type="ORF">AB406_0494</name>
</gene>
<reference evidence="1 2" key="1">
    <citation type="submission" date="2015-06" db="EMBL/GenBank/DDBJ databases">
        <title>R. anatipestifer strain HXb2 is the most virulent strain so far, and the genome sequence would help us uncover the pathogenesis.</title>
        <authorList>
            <person name="Hu Q."/>
            <person name="Qi J."/>
            <person name="Bo H."/>
            <person name="Liu G."/>
            <person name="Tao M."/>
            <person name="Ding Y."/>
            <person name="Xue Y."/>
        </authorList>
    </citation>
    <scope>NUCLEOTIDE SEQUENCE [LARGE SCALE GENOMIC DNA]</scope>
    <source>
        <strain evidence="1 2">HXb2</strain>
    </source>
</reference>
<organism evidence="1 2">
    <name type="scientific">Riemerella anatipestifer</name>
    <name type="common">Moraxella anatipestifer</name>
    <dbReference type="NCBI Taxonomy" id="34085"/>
    <lineage>
        <taxon>Bacteria</taxon>
        <taxon>Pseudomonadati</taxon>
        <taxon>Bacteroidota</taxon>
        <taxon>Flavobacteriia</taxon>
        <taxon>Flavobacteriales</taxon>
        <taxon>Weeksellaceae</taxon>
        <taxon>Riemerella</taxon>
    </lineage>
</organism>
<evidence type="ECO:0000313" key="2">
    <source>
        <dbReference type="Proteomes" id="UP000189883"/>
    </source>
</evidence>
<dbReference type="Gene3D" id="3.30.870.10">
    <property type="entry name" value="Endonuclease Chain A"/>
    <property type="match status" value="1"/>
</dbReference>
<dbReference type="OrthoDB" id="1360169at2"/>
<accession>A0A1A5H5S2</accession>
<dbReference type="EMBL" id="CP011859">
    <property type="protein sequence ID" value="AQY21452.1"/>
    <property type="molecule type" value="Genomic_DNA"/>
</dbReference>
<name>A0A1A5H5S2_RIEAN</name>
<dbReference type="RefSeq" id="WP_064969475.1">
    <property type="nucleotide sequence ID" value="NZ_CP011859.1"/>
</dbReference>
<sequence length="191" mass="22293">MKDSKKNKYFSISSLHEDKSKVYPEVKSVYLNKHLERVENLNQLVRIPQEGEVFFLQTEKAFNAFTFIPWIAKLHFIEELYASTYSISRRVVEALQELQQNGRVGKVTLLISDSMPKRNPLTIDVLEGVCKHNGNFNVKYFWNHSKICLLKIDGFHLVLEGSGNWSENAQLEQYVLANSKEVFEFRKTIFE</sequence>